<name>A0A6G1JM75_9PLEO</name>
<reference evidence="1" key="1">
    <citation type="journal article" date="2020" name="Stud. Mycol.">
        <title>101 Dothideomycetes genomes: a test case for predicting lifestyles and emergence of pathogens.</title>
        <authorList>
            <person name="Haridas S."/>
            <person name="Albert R."/>
            <person name="Binder M."/>
            <person name="Bloem J."/>
            <person name="Labutti K."/>
            <person name="Salamov A."/>
            <person name="Andreopoulos B."/>
            <person name="Baker S."/>
            <person name="Barry K."/>
            <person name="Bills G."/>
            <person name="Bluhm B."/>
            <person name="Cannon C."/>
            <person name="Castanera R."/>
            <person name="Culley D."/>
            <person name="Daum C."/>
            <person name="Ezra D."/>
            <person name="Gonzalez J."/>
            <person name="Henrissat B."/>
            <person name="Kuo A."/>
            <person name="Liang C."/>
            <person name="Lipzen A."/>
            <person name="Lutzoni F."/>
            <person name="Magnuson J."/>
            <person name="Mondo S."/>
            <person name="Nolan M."/>
            <person name="Ohm R."/>
            <person name="Pangilinan J."/>
            <person name="Park H.-J."/>
            <person name="Ramirez L."/>
            <person name="Alfaro M."/>
            <person name="Sun H."/>
            <person name="Tritt A."/>
            <person name="Yoshinaga Y."/>
            <person name="Zwiers L.-H."/>
            <person name="Turgeon B."/>
            <person name="Goodwin S."/>
            <person name="Spatafora J."/>
            <person name="Crous P."/>
            <person name="Grigoriev I."/>
        </authorList>
    </citation>
    <scope>NUCLEOTIDE SEQUENCE</scope>
    <source>
        <strain evidence="1">CBS 122367</strain>
    </source>
</reference>
<keyword evidence="2" id="KW-1185">Reference proteome</keyword>
<organism evidence="1 2">
    <name type="scientific">Lentithecium fluviatile CBS 122367</name>
    <dbReference type="NCBI Taxonomy" id="1168545"/>
    <lineage>
        <taxon>Eukaryota</taxon>
        <taxon>Fungi</taxon>
        <taxon>Dikarya</taxon>
        <taxon>Ascomycota</taxon>
        <taxon>Pezizomycotina</taxon>
        <taxon>Dothideomycetes</taxon>
        <taxon>Pleosporomycetidae</taxon>
        <taxon>Pleosporales</taxon>
        <taxon>Massarineae</taxon>
        <taxon>Lentitheciaceae</taxon>
        <taxon>Lentithecium</taxon>
    </lineage>
</organism>
<dbReference type="OrthoDB" id="5362630at2759"/>
<sequence>MVSRYVRARIPCSINLRKDVFDMLKIQVRAKASLTEGCFHACKTLLAHFHFWFVCTGPLSAKGKGLRGVTDDLTFEQLTFIQNLQEEVALQKSNLGGLKDVSMHGTEMYWCFQAFCEDWRADQPHCGPIDGFTEDVLMSF</sequence>
<evidence type="ECO:0000313" key="2">
    <source>
        <dbReference type="Proteomes" id="UP000799291"/>
    </source>
</evidence>
<evidence type="ECO:0000313" key="1">
    <source>
        <dbReference type="EMBL" id="KAF2691225.1"/>
    </source>
</evidence>
<accession>A0A6G1JM75</accession>
<dbReference type="Proteomes" id="UP000799291">
    <property type="component" value="Unassembled WGS sequence"/>
</dbReference>
<dbReference type="EMBL" id="MU005570">
    <property type="protein sequence ID" value="KAF2691225.1"/>
    <property type="molecule type" value="Genomic_DNA"/>
</dbReference>
<dbReference type="AlphaFoldDB" id="A0A6G1JM75"/>
<gene>
    <name evidence="1" type="ORF">K458DRAFT_287212</name>
</gene>
<proteinExistence type="predicted"/>
<protein>
    <submittedName>
        <fullName evidence="1">Uncharacterized protein</fullName>
    </submittedName>
</protein>